<dbReference type="Proteomes" id="UP000019149">
    <property type="component" value="Unassembled WGS sequence"/>
</dbReference>
<accession>W6TZ65</accession>
<dbReference type="EMBL" id="APAU02000352">
    <property type="protein sequence ID" value="EUB54085.1"/>
    <property type="molecule type" value="Genomic_DNA"/>
</dbReference>
<evidence type="ECO:0000313" key="2">
    <source>
        <dbReference type="Proteomes" id="UP000019149"/>
    </source>
</evidence>
<gene>
    <name evidence="1" type="ORF">EGR_11057</name>
</gene>
<name>W6TZ65_ECHGR</name>
<keyword evidence="2" id="KW-1185">Reference proteome</keyword>
<proteinExistence type="predicted"/>
<dbReference type="AlphaFoldDB" id="W6TZ65"/>
<dbReference type="GeneID" id="36346772"/>
<protein>
    <submittedName>
        <fullName evidence="1">Uncharacterized protein</fullName>
    </submittedName>
</protein>
<dbReference type="KEGG" id="egl:EGR_11057"/>
<dbReference type="RefSeq" id="XP_024345281.1">
    <property type="nucleotide sequence ID" value="XM_024500306.1"/>
</dbReference>
<dbReference type="CTD" id="36346772"/>
<sequence length="87" mass="9857">MYCMILTKYGHSVMNINGTKLHDYPSPDHPPAFTYLDASNRSCAIQSSLHSPICSSALLWASNSCIHPFWCSFTRLFPLIHLLIPYL</sequence>
<reference evidence="1 2" key="1">
    <citation type="journal article" date="2013" name="Nat. Genet.">
        <title>The genome of the hydatid tapeworm Echinococcus granulosus.</title>
        <authorList>
            <person name="Zheng H."/>
            <person name="Zhang W."/>
            <person name="Zhang L."/>
            <person name="Zhang Z."/>
            <person name="Li J."/>
            <person name="Lu G."/>
            <person name="Zhu Y."/>
            <person name="Wang Y."/>
            <person name="Huang Y."/>
            <person name="Liu J."/>
            <person name="Kang H."/>
            <person name="Chen J."/>
            <person name="Wang L."/>
            <person name="Chen A."/>
            <person name="Yu S."/>
            <person name="Gao Z."/>
            <person name="Jin L."/>
            <person name="Gu W."/>
            <person name="Wang Z."/>
            <person name="Zhao L."/>
            <person name="Shi B."/>
            <person name="Wen H."/>
            <person name="Lin R."/>
            <person name="Jones M.K."/>
            <person name="Brejova B."/>
            <person name="Vinar T."/>
            <person name="Zhao G."/>
            <person name="McManus D.P."/>
            <person name="Chen Z."/>
            <person name="Zhou Y."/>
            <person name="Wang S."/>
        </authorList>
    </citation>
    <scope>NUCLEOTIDE SEQUENCE [LARGE SCALE GENOMIC DNA]</scope>
</reference>
<organism evidence="1 2">
    <name type="scientific">Echinococcus granulosus</name>
    <name type="common">Hydatid tapeworm</name>
    <dbReference type="NCBI Taxonomy" id="6210"/>
    <lineage>
        <taxon>Eukaryota</taxon>
        <taxon>Metazoa</taxon>
        <taxon>Spiralia</taxon>
        <taxon>Lophotrochozoa</taxon>
        <taxon>Platyhelminthes</taxon>
        <taxon>Cestoda</taxon>
        <taxon>Eucestoda</taxon>
        <taxon>Cyclophyllidea</taxon>
        <taxon>Taeniidae</taxon>
        <taxon>Echinococcus</taxon>
        <taxon>Echinococcus granulosus group</taxon>
    </lineage>
</organism>
<comment type="caution">
    <text evidence="1">The sequence shown here is derived from an EMBL/GenBank/DDBJ whole genome shotgun (WGS) entry which is preliminary data.</text>
</comment>
<evidence type="ECO:0000313" key="1">
    <source>
        <dbReference type="EMBL" id="EUB54085.1"/>
    </source>
</evidence>